<evidence type="ECO:0000313" key="2">
    <source>
        <dbReference type="Proteomes" id="UP000693946"/>
    </source>
</evidence>
<reference evidence="1 2" key="1">
    <citation type="journal article" date="2021" name="Sci. Rep.">
        <title>Chromosome anchoring in Senegalese sole (Solea senegalensis) reveals sex-associated markers and genome rearrangements in flatfish.</title>
        <authorList>
            <person name="Guerrero-Cozar I."/>
            <person name="Gomez-Garrido J."/>
            <person name="Berbel C."/>
            <person name="Martinez-Blanch J.F."/>
            <person name="Alioto T."/>
            <person name="Claros M.G."/>
            <person name="Gagnaire P.A."/>
            <person name="Manchado M."/>
        </authorList>
    </citation>
    <scope>NUCLEOTIDE SEQUENCE [LARGE SCALE GENOMIC DNA]</scope>
    <source>
        <strain evidence="1">Sse05_10M</strain>
    </source>
</reference>
<keyword evidence="2" id="KW-1185">Reference proteome</keyword>
<dbReference type="EMBL" id="JAGKHQ010000012">
    <property type="protein sequence ID" value="KAG7502495.1"/>
    <property type="molecule type" value="Genomic_DNA"/>
</dbReference>
<protein>
    <submittedName>
        <fullName evidence="1">Uncharacterized protein</fullName>
    </submittedName>
</protein>
<name>A0AAV6RBR1_SOLSE</name>
<proteinExistence type="predicted"/>
<sequence>METMTRVLFLPWRKTRRFLCLKHGRDVSSIVFLSILTDHQPADIEGGAIVYHRRKQPERLLGVLLTLCVSPRDDSLEPYASSPPEFTHRAGKSRQFVLVFRPTYFHTQMFPAAVKAWSGSQGQTPASAPRGNHFYP</sequence>
<gene>
    <name evidence="1" type="ORF">JOB18_020944</name>
</gene>
<dbReference type="Proteomes" id="UP000693946">
    <property type="component" value="Linkage Group LG2"/>
</dbReference>
<dbReference type="AlphaFoldDB" id="A0AAV6RBR1"/>
<comment type="caution">
    <text evidence="1">The sequence shown here is derived from an EMBL/GenBank/DDBJ whole genome shotgun (WGS) entry which is preliminary data.</text>
</comment>
<evidence type="ECO:0000313" key="1">
    <source>
        <dbReference type="EMBL" id="KAG7502495.1"/>
    </source>
</evidence>
<accession>A0AAV6RBR1</accession>
<organism evidence="1 2">
    <name type="scientific">Solea senegalensis</name>
    <name type="common">Senegalese sole</name>
    <dbReference type="NCBI Taxonomy" id="28829"/>
    <lineage>
        <taxon>Eukaryota</taxon>
        <taxon>Metazoa</taxon>
        <taxon>Chordata</taxon>
        <taxon>Craniata</taxon>
        <taxon>Vertebrata</taxon>
        <taxon>Euteleostomi</taxon>
        <taxon>Actinopterygii</taxon>
        <taxon>Neopterygii</taxon>
        <taxon>Teleostei</taxon>
        <taxon>Neoteleostei</taxon>
        <taxon>Acanthomorphata</taxon>
        <taxon>Carangaria</taxon>
        <taxon>Pleuronectiformes</taxon>
        <taxon>Pleuronectoidei</taxon>
        <taxon>Soleidae</taxon>
        <taxon>Solea</taxon>
    </lineage>
</organism>